<keyword evidence="1" id="KW-1133">Transmembrane helix</keyword>
<dbReference type="OrthoDB" id="1915122at2759"/>
<dbReference type="STRING" id="284592.Q6BI09"/>
<gene>
    <name evidence="2" type="ordered locus">DEHA2G14344g</name>
</gene>
<evidence type="ECO:0000256" key="1">
    <source>
        <dbReference type="SAM" id="Phobius"/>
    </source>
</evidence>
<sequence length="198" mass="22147">MVQFYAREAISSDMKIINREEREAHAKYLATEGAKGIFYGSILSVGLFNFIKVRYPAKFKLFSTSIKTCILILPTIGCCAFWADRGSVVFDRRMHSYGGGPKILEELRKWKAMSTYEKTVTVVKDNKYKILIGTWLGSIYGTWAYVESNKLMDATKKAATIKRVNGGSTGVFALALASCLLNERLLNGFISPKSDVNK</sequence>
<dbReference type="HOGENOM" id="CLU_079101_3_1_1"/>
<proteinExistence type="predicted"/>
<keyword evidence="1" id="KW-0812">Transmembrane</keyword>
<feature type="transmembrane region" description="Helical" evidence="1">
    <location>
        <begin position="65"/>
        <end position="83"/>
    </location>
</feature>
<feature type="transmembrane region" description="Helical" evidence="1">
    <location>
        <begin position="36"/>
        <end position="53"/>
    </location>
</feature>
<keyword evidence="1" id="KW-0472">Membrane</keyword>
<accession>Q6BI09</accession>
<keyword evidence="3" id="KW-1185">Reference proteome</keyword>
<dbReference type="OMA" id="TWAYVES"/>
<dbReference type="AlphaFoldDB" id="Q6BI09"/>
<dbReference type="Proteomes" id="UP000000599">
    <property type="component" value="Chromosome G"/>
</dbReference>
<dbReference type="RefSeq" id="XP_462162.2">
    <property type="nucleotide sequence ID" value="XM_462162.2"/>
</dbReference>
<dbReference type="InParanoid" id="Q6BI09"/>
<name>Q6BI09_DEBHA</name>
<dbReference type="KEGG" id="dha:DEHA2G14344g"/>
<protein>
    <submittedName>
        <fullName evidence="2">DEHA2G14344p</fullName>
    </submittedName>
</protein>
<evidence type="ECO:0000313" key="2">
    <source>
        <dbReference type="EMBL" id="CAG90650.2"/>
    </source>
</evidence>
<dbReference type="eggNOG" id="ENOG502RQH8">
    <property type="taxonomic scope" value="Eukaryota"/>
</dbReference>
<evidence type="ECO:0000313" key="3">
    <source>
        <dbReference type="Proteomes" id="UP000000599"/>
    </source>
</evidence>
<dbReference type="EMBL" id="CR382139">
    <property type="protein sequence ID" value="CAG90650.2"/>
    <property type="molecule type" value="Genomic_DNA"/>
</dbReference>
<dbReference type="VEuPathDB" id="FungiDB:DEHA2G14344g"/>
<organism evidence="2 3">
    <name type="scientific">Debaryomyces hansenii (strain ATCC 36239 / CBS 767 / BCRC 21394 / JCM 1990 / NBRC 0083 / IGC 2968)</name>
    <name type="common">Yeast</name>
    <name type="synonym">Torulaspora hansenii</name>
    <dbReference type="NCBI Taxonomy" id="284592"/>
    <lineage>
        <taxon>Eukaryota</taxon>
        <taxon>Fungi</taxon>
        <taxon>Dikarya</taxon>
        <taxon>Ascomycota</taxon>
        <taxon>Saccharomycotina</taxon>
        <taxon>Pichiomycetes</taxon>
        <taxon>Debaryomycetaceae</taxon>
        <taxon>Debaryomyces</taxon>
    </lineage>
</organism>
<dbReference type="GeneID" id="2905078"/>
<reference evidence="2 3" key="1">
    <citation type="journal article" date="2004" name="Nature">
        <title>Genome evolution in yeasts.</title>
        <authorList>
            <consortium name="Genolevures"/>
            <person name="Dujon B."/>
            <person name="Sherman D."/>
            <person name="Fischer G."/>
            <person name="Durrens P."/>
            <person name="Casaregola S."/>
            <person name="Lafontaine I."/>
            <person name="de Montigny J."/>
            <person name="Marck C."/>
            <person name="Neuveglise C."/>
            <person name="Talla E."/>
            <person name="Goffard N."/>
            <person name="Frangeul L."/>
            <person name="Aigle M."/>
            <person name="Anthouard V."/>
            <person name="Babour A."/>
            <person name="Barbe V."/>
            <person name="Barnay S."/>
            <person name="Blanchin S."/>
            <person name="Beckerich J.M."/>
            <person name="Beyne E."/>
            <person name="Bleykasten C."/>
            <person name="Boisrame A."/>
            <person name="Boyer J."/>
            <person name="Cattolico L."/>
            <person name="Confanioleri F."/>
            <person name="de Daruvar A."/>
            <person name="Despons L."/>
            <person name="Fabre E."/>
            <person name="Fairhead C."/>
            <person name="Ferry-Dumazet H."/>
            <person name="Groppi A."/>
            <person name="Hantraye F."/>
            <person name="Hennequin C."/>
            <person name="Jauniaux N."/>
            <person name="Joyet P."/>
            <person name="Kachouri R."/>
            <person name="Kerrest A."/>
            <person name="Koszul R."/>
            <person name="Lemaire M."/>
            <person name="Lesur I."/>
            <person name="Ma L."/>
            <person name="Muller H."/>
            <person name="Nicaud J.M."/>
            <person name="Nikolski M."/>
            <person name="Oztas S."/>
            <person name="Ozier-Kalogeropoulos O."/>
            <person name="Pellenz S."/>
            <person name="Potier S."/>
            <person name="Richard G.F."/>
            <person name="Straub M.L."/>
            <person name="Suleau A."/>
            <person name="Swennene D."/>
            <person name="Tekaia F."/>
            <person name="Wesolowski-Louvel M."/>
            <person name="Westhof E."/>
            <person name="Wirth B."/>
            <person name="Zeniou-Meyer M."/>
            <person name="Zivanovic I."/>
            <person name="Bolotin-Fukuhara M."/>
            <person name="Thierry A."/>
            <person name="Bouchier C."/>
            <person name="Caudron B."/>
            <person name="Scarpelli C."/>
            <person name="Gaillardin C."/>
            <person name="Weissenbach J."/>
            <person name="Wincker P."/>
            <person name="Souciet J.L."/>
        </authorList>
    </citation>
    <scope>NUCLEOTIDE SEQUENCE [LARGE SCALE GENOMIC DNA]</scope>
    <source>
        <strain evidence="3">ATCC 36239 / CBS 767 / BCRC 21394 / JCM 1990 / NBRC 0083 / IGC 2968</strain>
    </source>
</reference>